<proteinExistence type="predicted"/>
<dbReference type="Proteomes" id="UP001183586">
    <property type="component" value="Unassembled WGS sequence"/>
</dbReference>
<sequence length="92" mass="10564">MGFSDDERFSFDKEEIDWQPQRSQDALEGPYRDVYLNHLDLAVVLTQWAKNVRELPDYGDSKRYDGYADALDEVAAHLRQADYVPGNGEIPA</sequence>
<reference evidence="2" key="1">
    <citation type="submission" date="2023-07" db="EMBL/GenBank/DDBJ databases">
        <title>30 novel species of actinomycetes from the DSMZ collection.</title>
        <authorList>
            <person name="Nouioui I."/>
        </authorList>
    </citation>
    <scope>NUCLEOTIDE SEQUENCE [LARGE SCALE GENOMIC DNA]</scope>
    <source>
        <strain evidence="2">DSM 41921</strain>
    </source>
</reference>
<dbReference type="EMBL" id="JAVREU010000003">
    <property type="protein sequence ID" value="MDT0387851.1"/>
    <property type="molecule type" value="Genomic_DNA"/>
</dbReference>
<evidence type="ECO:0000313" key="1">
    <source>
        <dbReference type="EMBL" id="MDT0387851.1"/>
    </source>
</evidence>
<keyword evidence="2" id="KW-1185">Reference proteome</keyword>
<evidence type="ECO:0000313" key="2">
    <source>
        <dbReference type="Proteomes" id="UP001183586"/>
    </source>
</evidence>
<gene>
    <name evidence="1" type="ORF">RM641_10475</name>
</gene>
<organism evidence="1 2">
    <name type="scientific">Streptomyces dubilierae</name>
    <dbReference type="NCBI Taxonomy" id="3075533"/>
    <lineage>
        <taxon>Bacteria</taxon>
        <taxon>Bacillati</taxon>
        <taxon>Actinomycetota</taxon>
        <taxon>Actinomycetes</taxon>
        <taxon>Kitasatosporales</taxon>
        <taxon>Streptomycetaceae</taxon>
        <taxon>Streptomyces</taxon>
    </lineage>
</organism>
<name>A0ABU2P6T0_9ACTN</name>
<comment type="caution">
    <text evidence="1">The sequence shown here is derived from an EMBL/GenBank/DDBJ whole genome shotgun (WGS) entry which is preliminary data.</text>
</comment>
<dbReference type="RefSeq" id="WP_311680814.1">
    <property type="nucleotide sequence ID" value="NZ_JAVREU010000003.1"/>
</dbReference>
<protein>
    <submittedName>
        <fullName evidence="1">Uncharacterized protein</fullName>
    </submittedName>
</protein>
<accession>A0ABU2P6T0</accession>